<dbReference type="AlphaFoldDB" id="X1KZT7"/>
<dbReference type="Pfam" id="PF23343">
    <property type="entry name" value="REP_ORF2-G2P"/>
    <property type="match status" value="1"/>
</dbReference>
<gene>
    <name evidence="2" type="ORF">S06H3_04082</name>
</gene>
<organism evidence="2">
    <name type="scientific">marine sediment metagenome</name>
    <dbReference type="NCBI Taxonomy" id="412755"/>
    <lineage>
        <taxon>unclassified sequences</taxon>
        <taxon>metagenomes</taxon>
        <taxon>ecological metagenomes</taxon>
    </lineage>
</organism>
<dbReference type="EMBL" id="BARV01001397">
    <property type="protein sequence ID" value="GAH95704.1"/>
    <property type="molecule type" value="Genomic_DNA"/>
</dbReference>
<dbReference type="InterPro" id="IPR056906">
    <property type="entry name" value="ORF2/G2P_dom"/>
</dbReference>
<comment type="caution">
    <text evidence="2">The sequence shown here is derived from an EMBL/GenBank/DDBJ whole genome shotgun (WGS) entry which is preliminary data.</text>
</comment>
<accession>X1KZT7</accession>
<evidence type="ECO:0000313" key="2">
    <source>
        <dbReference type="EMBL" id="GAH95704.1"/>
    </source>
</evidence>
<sequence length="162" mass="18802">MVTATRRGELIRGQYAEFLQGYNWDYFLTSTFRKPRVEPYYALQSVWHELQHYSVARSFLVAEPHQSGDLHIHGLAAGTGPGWRPEIALPWDIWSGLFKRFGRAKVEACNTQEAVTGYCAKYLLKQQSRACDYYEIFGNKFAWHRGRDLTGRNYVCNDIREG</sequence>
<evidence type="ECO:0000259" key="1">
    <source>
        <dbReference type="Pfam" id="PF23343"/>
    </source>
</evidence>
<protein>
    <recommendedName>
        <fullName evidence="1">Replication-associated protein ORF2/G2P domain-containing protein</fullName>
    </recommendedName>
</protein>
<proteinExistence type="predicted"/>
<feature type="domain" description="Replication-associated protein ORF2/G2P" evidence="1">
    <location>
        <begin position="26"/>
        <end position="126"/>
    </location>
</feature>
<name>X1KZT7_9ZZZZ</name>
<reference evidence="2" key="1">
    <citation type="journal article" date="2014" name="Front. Microbiol.">
        <title>High frequency of phylogenetically diverse reductive dehalogenase-homologous genes in deep subseafloor sedimentary metagenomes.</title>
        <authorList>
            <person name="Kawai M."/>
            <person name="Futagami T."/>
            <person name="Toyoda A."/>
            <person name="Takaki Y."/>
            <person name="Nishi S."/>
            <person name="Hori S."/>
            <person name="Arai W."/>
            <person name="Tsubouchi T."/>
            <person name="Morono Y."/>
            <person name="Uchiyama I."/>
            <person name="Ito T."/>
            <person name="Fujiyama A."/>
            <person name="Inagaki F."/>
            <person name="Takami H."/>
        </authorList>
    </citation>
    <scope>NUCLEOTIDE SEQUENCE</scope>
    <source>
        <strain evidence="2">Expedition CK06-06</strain>
    </source>
</reference>